<evidence type="ECO:0000313" key="2">
    <source>
        <dbReference type="Proteomes" id="UP001154265"/>
    </source>
</evidence>
<organism evidence="1 2">
    <name type="scientific">Candidatus Synechococcus calcipolaris G9</name>
    <dbReference type="NCBI Taxonomy" id="1497997"/>
    <lineage>
        <taxon>Bacteria</taxon>
        <taxon>Bacillati</taxon>
        <taxon>Cyanobacteriota</taxon>
        <taxon>Cyanophyceae</taxon>
        <taxon>Synechococcales</taxon>
        <taxon>Synechococcaceae</taxon>
        <taxon>Synechococcus</taxon>
    </lineage>
</organism>
<gene>
    <name evidence="1" type="ORF">L3556_16165</name>
</gene>
<evidence type="ECO:0000313" key="1">
    <source>
        <dbReference type="EMBL" id="MDG2992454.1"/>
    </source>
</evidence>
<keyword evidence="2" id="KW-1185">Reference proteome</keyword>
<dbReference type="RefSeq" id="WP_277868365.1">
    <property type="nucleotide sequence ID" value="NZ_JAKKUT010000008.1"/>
</dbReference>
<reference evidence="1" key="2">
    <citation type="submission" date="2022-01" db="EMBL/GenBank/DDBJ databases">
        <authorList>
            <person name="Zivanovic Y."/>
            <person name="Moreira D."/>
            <person name="Lopez-Garcia P."/>
        </authorList>
    </citation>
    <scope>NUCLEOTIDE SEQUENCE</scope>
    <source>
        <strain evidence="1">G9</strain>
    </source>
</reference>
<sequence length="52" mass="5260">MLWAATGGVPNNDPASVVAIAPISNKGELSLTLLVIGGFPKSTPAQGVAHQY</sequence>
<reference evidence="1" key="1">
    <citation type="journal article" date="2022" name="Genome Biol. Evol.">
        <title>A New Gene Family Diagnostic for Intracellular Biomineralization of Amorphous Ca Carbonates by Cyanobacteria.</title>
        <authorList>
            <person name="Benzerara K."/>
            <person name="Duprat E."/>
            <person name="Bitard-Feildel T."/>
            <person name="Caumes G."/>
            <person name="Cassier-Chauvat C."/>
            <person name="Chauvat F."/>
            <person name="Dezi M."/>
            <person name="Diop S.I."/>
            <person name="Gaschignard G."/>
            <person name="Gorgen S."/>
            <person name="Gugger M."/>
            <person name="Lopez-Garcia P."/>
            <person name="Millet M."/>
            <person name="Skouri-Panet F."/>
            <person name="Moreira D."/>
            <person name="Callebaut I."/>
        </authorList>
    </citation>
    <scope>NUCLEOTIDE SEQUENCE</scope>
    <source>
        <strain evidence="1">G9</strain>
    </source>
</reference>
<accession>A0ABT6F3K5</accession>
<comment type="caution">
    <text evidence="1">The sequence shown here is derived from an EMBL/GenBank/DDBJ whole genome shotgun (WGS) entry which is preliminary data.</text>
</comment>
<dbReference type="EMBL" id="JAKKUT010000008">
    <property type="protein sequence ID" value="MDG2992454.1"/>
    <property type="molecule type" value="Genomic_DNA"/>
</dbReference>
<protein>
    <submittedName>
        <fullName evidence="1">Uncharacterized protein</fullName>
    </submittedName>
</protein>
<dbReference type="Proteomes" id="UP001154265">
    <property type="component" value="Unassembled WGS sequence"/>
</dbReference>
<name>A0ABT6F3K5_9SYNE</name>
<proteinExistence type="predicted"/>